<dbReference type="GeneID" id="54566225"/>
<feature type="region of interest" description="Disordered" evidence="1">
    <location>
        <begin position="157"/>
        <end position="212"/>
    </location>
</feature>
<accession>A0A6A6CIV5</accession>
<feature type="compositionally biased region" description="Basic and acidic residues" evidence="1">
    <location>
        <begin position="157"/>
        <end position="166"/>
    </location>
</feature>
<evidence type="ECO:0000256" key="2">
    <source>
        <dbReference type="SAM" id="SignalP"/>
    </source>
</evidence>
<dbReference type="Proteomes" id="UP000799537">
    <property type="component" value="Unassembled WGS sequence"/>
</dbReference>
<reference evidence="3" key="1">
    <citation type="journal article" date="2020" name="Stud. Mycol.">
        <title>101 Dothideomycetes genomes: a test case for predicting lifestyles and emergence of pathogens.</title>
        <authorList>
            <person name="Haridas S."/>
            <person name="Albert R."/>
            <person name="Binder M."/>
            <person name="Bloem J."/>
            <person name="Labutti K."/>
            <person name="Salamov A."/>
            <person name="Andreopoulos B."/>
            <person name="Baker S."/>
            <person name="Barry K."/>
            <person name="Bills G."/>
            <person name="Bluhm B."/>
            <person name="Cannon C."/>
            <person name="Castanera R."/>
            <person name="Culley D."/>
            <person name="Daum C."/>
            <person name="Ezra D."/>
            <person name="Gonzalez J."/>
            <person name="Henrissat B."/>
            <person name="Kuo A."/>
            <person name="Liang C."/>
            <person name="Lipzen A."/>
            <person name="Lutzoni F."/>
            <person name="Magnuson J."/>
            <person name="Mondo S."/>
            <person name="Nolan M."/>
            <person name="Ohm R."/>
            <person name="Pangilinan J."/>
            <person name="Park H.-J."/>
            <person name="Ramirez L."/>
            <person name="Alfaro M."/>
            <person name="Sun H."/>
            <person name="Tritt A."/>
            <person name="Yoshinaga Y."/>
            <person name="Zwiers L.-H."/>
            <person name="Turgeon B."/>
            <person name="Goodwin S."/>
            <person name="Spatafora J."/>
            <person name="Crous P."/>
            <person name="Grigoriev I."/>
        </authorList>
    </citation>
    <scope>NUCLEOTIDE SEQUENCE</scope>
    <source>
        <strain evidence="3">ATCC 36951</strain>
    </source>
</reference>
<protein>
    <submittedName>
        <fullName evidence="3">Uncharacterized protein</fullName>
    </submittedName>
</protein>
<proteinExistence type="predicted"/>
<evidence type="ECO:0000313" key="4">
    <source>
        <dbReference type="Proteomes" id="UP000799537"/>
    </source>
</evidence>
<dbReference type="EMBL" id="ML993598">
    <property type="protein sequence ID" value="KAF2165892.1"/>
    <property type="molecule type" value="Genomic_DNA"/>
</dbReference>
<feature type="compositionally biased region" description="Basic and acidic residues" evidence="1">
    <location>
        <begin position="178"/>
        <end position="212"/>
    </location>
</feature>
<keyword evidence="4" id="KW-1185">Reference proteome</keyword>
<dbReference type="RefSeq" id="XP_033666781.1">
    <property type="nucleotide sequence ID" value="XM_033812953.1"/>
</dbReference>
<dbReference type="AlphaFoldDB" id="A0A6A6CIV5"/>
<keyword evidence="2" id="KW-0732">Signal</keyword>
<gene>
    <name evidence="3" type="ORF">M409DRAFT_55265</name>
</gene>
<feature type="chain" id="PRO_5025653566" evidence="2">
    <location>
        <begin position="17"/>
        <end position="248"/>
    </location>
</feature>
<evidence type="ECO:0000313" key="3">
    <source>
        <dbReference type="EMBL" id="KAF2165892.1"/>
    </source>
</evidence>
<organism evidence="3 4">
    <name type="scientific">Zasmidium cellare ATCC 36951</name>
    <dbReference type="NCBI Taxonomy" id="1080233"/>
    <lineage>
        <taxon>Eukaryota</taxon>
        <taxon>Fungi</taxon>
        <taxon>Dikarya</taxon>
        <taxon>Ascomycota</taxon>
        <taxon>Pezizomycotina</taxon>
        <taxon>Dothideomycetes</taxon>
        <taxon>Dothideomycetidae</taxon>
        <taxon>Mycosphaerellales</taxon>
        <taxon>Mycosphaerellaceae</taxon>
        <taxon>Zasmidium</taxon>
    </lineage>
</organism>
<sequence length="248" mass="27822">MRLTLTLAALLGAALALPTGMPPRPIATDDPLQDLPEFQAVNGTNDSTVTTDPFGDVDLPHPKPEFPCKGASPYCGSRHNFWNFWSDPIRGIAPRGDGHHDKHDQSWGSAIKDLWRFVWNRDEGAVAPRGDGHHDKQDQTWGSAIKDLWRFIWKRDEGAGGEKDPGPCDEGEADPAEEWSKRIRDPQDVESDRAVVDARDVAVRDDDGENPCEKKIKPADVLFVFSAYDKGLKCAKWRKEQKEKWNNN</sequence>
<feature type="signal peptide" evidence="2">
    <location>
        <begin position="1"/>
        <end position="16"/>
    </location>
</feature>
<evidence type="ECO:0000256" key="1">
    <source>
        <dbReference type="SAM" id="MobiDB-lite"/>
    </source>
</evidence>
<feature type="compositionally biased region" description="Acidic residues" evidence="1">
    <location>
        <begin position="167"/>
        <end position="177"/>
    </location>
</feature>
<name>A0A6A6CIV5_ZASCE</name>